<dbReference type="CDD" id="cd08233">
    <property type="entry name" value="butanediol_DH_like"/>
    <property type="match status" value="1"/>
</dbReference>
<organism evidence="8 9">
    <name type="scientific">Acetobacterium bakii</name>
    <dbReference type="NCBI Taxonomy" id="52689"/>
    <lineage>
        <taxon>Bacteria</taxon>
        <taxon>Bacillati</taxon>
        <taxon>Bacillota</taxon>
        <taxon>Clostridia</taxon>
        <taxon>Eubacteriales</taxon>
        <taxon>Eubacteriaceae</taxon>
        <taxon>Acetobacterium</taxon>
    </lineage>
</organism>
<dbReference type="PANTHER" id="PTHR43161:SF26">
    <property type="entry name" value="GALACTITOL 1-PHOSPHATE 5-DEHYDROGENASE"/>
    <property type="match status" value="1"/>
</dbReference>
<dbReference type="RefSeq" id="WP_050738536.1">
    <property type="nucleotide sequence ID" value="NZ_LGYO01000004.1"/>
</dbReference>
<name>A0A0L6U4B8_9FIRM</name>
<feature type="domain" description="Enoyl reductase (ER)" evidence="7">
    <location>
        <begin position="8"/>
        <end position="349"/>
    </location>
</feature>
<dbReference type="InterPro" id="IPR020843">
    <property type="entry name" value="ER"/>
</dbReference>
<dbReference type="SUPFAM" id="SSF50129">
    <property type="entry name" value="GroES-like"/>
    <property type="match status" value="1"/>
</dbReference>
<evidence type="ECO:0000313" key="8">
    <source>
        <dbReference type="EMBL" id="KNZ43349.1"/>
    </source>
</evidence>
<protein>
    <submittedName>
        <fullName evidence="8">Butanediol dehydrogenase</fullName>
    </submittedName>
</protein>
<keyword evidence="3 6" id="KW-0479">Metal-binding</keyword>
<evidence type="ECO:0000256" key="1">
    <source>
        <dbReference type="ARBA" id="ARBA00001947"/>
    </source>
</evidence>
<dbReference type="Pfam" id="PF00107">
    <property type="entry name" value="ADH_zinc_N"/>
    <property type="match status" value="1"/>
</dbReference>
<gene>
    <name evidence="8" type="ORF">AKG39_01205</name>
</gene>
<dbReference type="PATRIC" id="fig|52689.4.peg.2304"/>
<evidence type="ECO:0000259" key="7">
    <source>
        <dbReference type="SMART" id="SM00829"/>
    </source>
</evidence>
<dbReference type="InterPro" id="IPR013154">
    <property type="entry name" value="ADH-like_N"/>
</dbReference>
<dbReference type="PROSITE" id="PS00059">
    <property type="entry name" value="ADH_ZINC"/>
    <property type="match status" value="1"/>
</dbReference>
<dbReference type="STRING" id="52689.AKG39_01205"/>
<proteinExistence type="inferred from homology"/>
<dbReference type="Proteomes" id="UP000036873">
    <property type="component" value="Unassembled WGS sequence"/>
</dbReference>
<keyword evidence="9" id="KW-1185">Reference proteome</keyword>
<dbReference type="Gene3D" id="3.40.50.720">
    <property type="entry name" value="NAD(P)-binding Rossmann-like Domain"/>
    <property type="match status" value="1"/>
</dbReference>
<dbReference type="Gene3D" id="3.90.180.10">
    <property type="entry name" value="Medium-chain alcohol dehydrogenases, catalytic domain"/>
    <property type="match status" value="1"/>
</dbReference>
<comment type="similarity">
    <text evidence="2 6">Belongs to the zinc-containing alcohol dehydrogenase family.</text>
</comment>
<dbReference type="InterPro" id="IPR002328">
    <property type="entry name" value="ADH_Zn_CS"/>
</dbReference>
<evidence type="ECO:0000313" key="9">
    <source>
        <dbReference type="Proteomes" id="UP000036873"/>
    </source>
</evidence>
<dbReference type="Pfam" id="PF08240">
    <property type="entry name" value="ADH_N"/>
    <property type="match status" value="1"/>
</dbReference>
<sequence>MKAAVWYGKKDVRVMDVPEPKLPGEDFVKIKVEWCGICGSDLHEYLAGPIFIPTTTPHPLTGGTAPITLGHEFAGTIVEVGSEVKGFKVGDRVAPDACWVCHECNPCKLGMYNVCEKLAFTGLMTDGAFAEYVVVPDYTLYKMPDDMSFEAGALIEPLSVGIHAVRSGPLIEGESVVIFGAGTIGLCTLLAARAAGAGKIYVVEVAKARKDFAAKMGAHEVLDPKEIDVKARILELTDGIGPDVVFECIGSDKVTPIAIEAARTGGKIILSGIYEKETSIQMNTVVFTDKTIIGSLAYAGDFKTAIDLVSDGRIDISPLVTGRIGIDDIIEKGFEELVNRKDENVKIIVKPY</sequence>
<evidence type="ECO:0000256" key="6">
    <source>
        <dbReference type="RuleBase" id="RU361277"/>
    </source>
</evidence>
<dbReference type="GO" id="GO:0008270">
    <property type="term" value="F:zinc ion binding"/>
    <property type="evidence" value="ECO:0007669"/>
    <property type="project" value="InterPro"/>
</dbReference>
<dbReference type="InterPro" id="IPR036291">
    <property type="entry name" value="NAD(P)-bd_dom_sf"/>
</dbReference>
<accession>A0A0L6U4B8</accession>
<dbReference type="InterPro" id="IPR013149">
    <property type="entry name" value="ADH-like_C"/>
</dbReference>
<evidence type="ECO:0000256" key="5">
    <source>
        <dbReference type="ARBA" id="ARBA00023002"/>
    </source>
</evidence>
<evidence type="ECO:0000256" key="3">
    <source>
        <dbReference type="ARBA" id="ARBA00022723"/>
    </source>
</evidence>
<evidence type="ECO:0000256" key="4">
    <source>
        <dbReference type="ARBA" id="ARBA00022833"/>
    </source>
</evidence>
<dbReference type="AlphaFoldDB" id="A0A0L6U4B8"/>
<dbReference type="PANTHER" id="PTHR43161">
    <property type="entry name" value="SORBITOL DEHYDROGENASE"/>
    <property type="match status" value="1"/>
</dbReference>
<keyword evidence="4 6" id="KW-0862">Zinc</keyword>
<dbReference type="OrthoDB" id="9787435at2"/>
<keyword evidence="5" id="KW-0560">Oxidoreductase</keyword>
<dbReference type="SMART" id="SM00829">
    <property type="entry name" value="PKS_ER"/>
    <property type="match status" value="1"/>
</dbReference>
<evidence type="ECO:0000256" key="2">
    <source>
        <dbReference type="ARBA" id="ARBA00008072"/>
    </source>
</evidence>
<dbReference type="EMBL" id="LGYO01000004">
    <property type="protein sequence ID" value="KNZ43349.1"/>
    <property type="molecule type" value="Genomic_DNA"/>
</dbReference>
<dbReference type="SUPFAM" id="SSF51735">
    <property type="entry name" value="NAD(P)-binding Rossmann-fold domains"/>
    <property type="match status" value="1"/>
</dbReference>
<comment type="caution">
    <text evidence="8">The sequence shown here is derived from an EMBL/GenBank/DDBJ whole genome shotgun (WGS) entry which is preliminary data.</text>
</comment>
<reference evidence="9" key="1">
    <citation type="submission" date="2015-07" db="EMBL/GenBank/DDBJ databases">
        <title>Draft genome sequence of Acetobacterium bakii DSM 8293, a potential psychrophilic chemical producer through syngas fermentation.</title>
        <authorList>
            <person name="Song Y."/>
            <person name="Hwang S."/>
            <person name="Cho B.-K."/>
        </authorList>
    </citation>
    <scope>NUCLEOTIDE SEQUENCE [LARGE SCALE GENOMIC DNA]</scope>
    <source>
        <strain evidence="9">DSM 8239</strain>
    </source>
</reference>
<dbReference type="InterPro" id="IPR011032">
    <property type="entry name" value="GroES-like_sf"/>
</dbReference>
<comment type="cofactor">
    <cofactor evidence="1 6">
        <name>Zn(2+)</name>
        <dbReference type="ChEBI" id="CHEBI:29105"/>
    </cofactor>
</comment>
<dbReference type="GO" id="GO:0016491">
    <property type="term" value="F:oxidoreductase activity"/>
    <property type="evidence" value="ECO:0007669"/>
    <property type="project" value="UniProtKB-KW"/>
</dbReference>